<reference evidence="1 2" key="1">
    <citation type="submission" date="2022-08" db="EMBL/GenBank/DDBJ databases">
        <title>Paenibacillus endoradicis sp. nov., Paenibacillus radicibacter sp. nov and Paenibacillus pararadicis sp. nov., three cold-adapted plant growth-promoting bacteria isolated from root of Larix gmelinii in Great Khingan.</title>
        <authorList>
            <person name="Xue H."/>
        </authorList>
    </citation>
    <scope>NUCLEOTIDE SEQUENCE [LARGE SCALE GENOMIC DNA]</scope>
    <source>
        <strain evidence="1 2">N5-1-1-5</strain>
    </source>
</reference>
<comment type="caution">
    <text evidence="1">The sequence shown here is derived from an EMBL/GenBank/DDBJ whole genome shotgun (WGS) entry which is preliminary data.</text>
</comment>
<dbReference type="SUPFAM" id="SSF51556">
    <property type="entry name" value="Metallo-dependent hydrolases"/>
    <property type="match status" value="1"/>
</dbReference>
<dbReference type="InterPro" id="IPR032466">
    <property type="entry name" value="Metal_Hydrolase"/>
</dbReference>
<dbReference type="Pfam" id="PF19799">
    <property type="entry name" value="DUF6282"/>
    <property type="match status" value="1"/>
</dbReference>
<sequence>MNKVDLNGIIDLHVHSAPDVKPRSHDDFQLAEQAVKLGARALVIKSHLVPTMDRAKLVNQKHPEVRLFGSITLNPPVGGINPHAVETAFQLGAKTVWLPTVYSARHRQMEGKSGGIDTVVNRRIVPPLKDVLKLIAENNGILGTGHLSAADIFVVVEEARKQGVRKIVVTHPESYSVGMTLEDQRKMLEQYGVWFERVYAQPAGRGRYTTNLAVNLQAIKELGYESTIIATDGGQIELPSWSNMLTEYIQYLSDHGITAAAIDRMTKFTPAELLDLT</sequence>
<accession>A0ABT1YIQ7</accession>
<protein>
    <submittedName>
        <fullName evidence="1">DUF6282 family protein</fullName>
    </submittedName>
</protein>
<gene>
    <name evidence="1" type="ORF">NV381_17845</name>
</gene>
<name>A0ABT1YIQ7_9BACL</name>
<keyword evidence="2" id="KW-1185">Reference proteome</keyword>
<organism evidence="1 2">
    <name type="scientific">Paenibacillus radicis</name>
    <name type="common">ex Xue et al. 2023</name>
    <dbReference type="NCBI Taxonomy" id="2972489"/>
    <lineage>
        <taxon>Bacteria</taxon>
        <taxon>Bacillati</taxon>
        <taxon>Bacillota</taxon>
        <taxon>Bacilli</taxon>
        <taxon>Bacillales</taxon>
        <taxon>Paenibacillaceae</taxon>
        <taxon>Paenibacillus</taxon>
    </lineage>
</organism>
<proteinExistence type="predicted"/>
<evidence type="ECO:0000313" key="1">
    <source>
        <dbReference type="EMBL" id="MCR8633067.1"/>
    </source>
</evidence>
<dbReference type="InterPro" id="IPR046249">
    <property type="entry name" value="DUF6282"/>
</dbReference>
<dbReference type="Proteomes" id="UP001300012">
    <property type="component" value="Unassembled WGS sequence"/>
</dbReference>
<dbReference type="RefSeq" id="WP_258214640.1">
    <property type="nucleotide sequence ID" value="NZ_JANQBD010000012.1"/>
</dbReference>
<dbReference type="EMBL" id="JANQBD010000012">
    <property type="protein sequence ID" value="MCR8633067.1"/>
    <property type="molecule type" value="Genomic_DNA"/>
</dbReference>
<evidence type="ECO:0000313" key="2">
    <source>
        <dbReference type="Proteomes" id="UP001300012"/>
    </source>
</evidence>